<dbReference type="Proteomes" id="UP001059597">
    <property type="component" value="Chromosome"/>
</dbReference>
<organism evidence="2 3">
    <name type="scientific">Streptomyces nigrescens</name>
    <dbReference type="NCBI Taxonomy" id="1920"/>
    <lineage>
        <taxon>Bacteria</taxon>
        <taxon>Bacillati</taxon>
        <taxon>Actinomycetota</taxon>
        <taxon>Actinomycetes</taxon>
        <taxon>Kitasatosporales</taxon>
        <taxon>Streptomycetaceae</taxon>
        <taxon>Streptomyces</taxon>
    </lineage>
</organism>
<evidence type="ECO:0000256" key="1">
    <source>
        <dbReference type="SAM" id="MobiDB-lite"/>
    </source>
</evidence>
<reference evidence="2" key="1">
    <citation type="submission" date="2022-06" db="EMBL/GenBank/DDBJ databases">
        <title>Complete genome sequence of Streptomyces nigrescens HEK616.</title>
        <authorList>
            <person name="Asamizu S."/>
            <person name="Onaka H."/>
        </authorList>
    </citation>
    <scope>NUCLEOTIDE SEQUENCE</scope>
    <source>
        <strain evidence="2">HEK616</strain>
    </source>
</reference>
<protein>
    <submittedName>
        <fullName evidence="2">Uncharacterized protein</fullName>
    </submittedName>
</protein>
<sequence>MGALDESLRRRVQGRPQRGLRPADRPRGRGHPLLVDRAVDPDVLEESGRPAALLVEQEEPGLCRVGGPDRIPGIVIAGHRTAPRLKSAPELVGPGYEGGLTLSRRILGATAHTAREFNKNAGDGIVIYLTLINFPMAL</sequence>
<evidence type="ECO:0000313" key="3">
    <source>
        <dbReference type="Proteomes" id="UP001059597"/>
    </source>
</evidence>
<gene>
    <name evidence="2" type="ORF">HEK616_30170</name>
</gene>
<keyword evidence="3" id="KW-1185">Reference proteome</keyword>
<proteinExistence type="predicted"/>
<name>A0ABM7ZT31_STRNI</name>
<feature type="region of interest" description="Disordered" evidence="1">
    <location>
        <begin position="1"/>
        <end position="41"/>
    </location>
</feature>
<accession>A0ABM7ZT31</accession>
<dbReference type="EMBL" id="AP026073">
    <property type="protein sequence ID" value="BDM69530.1"/>
    <property type="molecule type" value="Genomic_DNA"/>
</dbReference>
<evidence type="ECO:0000313" key="2">
    <source>
        <dbReference type="EMBL" id="BDM69530.1"/>
    </source>
</evidence>